<dbReference type="GO" id="GO:0009060">
    <property type="term" value="P:aerobic respiration"/>
    <property type="evidence" value="ECO:0007669"/>
    <property type="project" value="InterPro"/>
</dbReference>
<dbReference type="GO" id="GO:0004129">
    <property type="term" value="F:cytochrome-c oxidase activity"/>
    <property type="evidence" value="ECO:0007669"/>
    <property type="project" value="InterPro"/>
</dbReference>
<dbReference type="EMBL" id="CP013099">
    <property type="protein sequence ID" value="ALP51724.1"/>
    <property type="molecule type" value="Genomic_DNA"/>
</dbReference>
<gene>
    <name evidence="4" type="ORF">Tel_00415</name>
</gene>
<dbReference type="PANTHER" id="PTHR10422:SF29">
    <property type="entry name" value="CYTOCHROME C OXIDASE SUBUNIT 1 HOMOLOG, BACTEROID"/>
    <property type="match status" value="1"/>
</dbReference>
<keyword evidence="2" id="KW-1133">Transmembrane helix</keyword>
<protein>
    <submittedName>
        <fullName evidence="4">Cytochrome oxidase</fullName>
    </submittedName>
</protein>
<evidence type="ECO:0000313" key="4">
    <source>
        <dbReference type="EMBL" id="ALP51724.1"/>
    </source>
</evidence>
<dbReference type="AlphaFoldDB" id="A0A0S2T9D3"/>
<dbReference type="PANTHER" id="PTHR10422">
    <property type="entry name" value="CYTOCHROME C OXIDASE SUBUNIT 1"/>
    <property type="match status" value="1"/>
</dbReference>
<dbReference type="GO" id="GO:0016020">
    <property type="term" value="C:membrane"/>
    <property type="evidence" value="ECO:0007669"/>
    <property type="project" value="InterPro"/>
</dbReference>
<evidence type="ECO:0000259" key="3">
    <source>
        <dbReference type="PROSITE" id="PS50855"/>
    </source>
</evidence>
<feature type="transmembrane region" description="Helical" evidence="2">
    <location>
        <begin position="103"/>
        <end position="129"/>
    </location>
</feature>
<keyword evidence="1" id="KW-0813">Transport</keyword>
<keyword evidence="2" id="KW-0472">Membrane</keyword>
<keyword evidence="1" id="KW-0249">Electron transport</keyword>
<dbReference type="GO" id="GO:0015990">
    <property type="term" value="P:electron transport coupled proton transport"/>
    <property type="evidence" value="ECO:0007669"/>
    <property type="project" value="TreeGrafter"/>
</dbReference>
<dbReference type="InterPro" id="IPR036927">
    <property type="entry name" value="Cyt_c_oxase-like_su1_sf"/>
</dbReference>
<dbReference type="GO" id="GO:0022904">
    <property type="term" value="P:respiratory electron transport chain"/>
    <property type="evidence" value="ECO:0007669"/>
    <property type="project" value="TreeGrafter"/>
</dbReference>
<sequence length="174" mass="19748">MTGQGQPWAEDKVYIRYTLWFVYACIIYSIIGFSWGALMGGITDFRHFVDHRLHGNLIVRAHTHINLLGWVEMAIFAGVYYIIPRLVKRHIYSVTLVKVHFWIHNIGLIGMVLLFTIAGVLGGSASVSMSPDEVEQIVKPWLAAMGMFGTLVLLANCIWAYNLARTCIGWEKNY</sequence>
<accession>A0A0S2T9D3</accession>
<feature type="transmembrane region" description="Helical" evidence="2">
    <location>
        <begin position="141"/>
        <end position="161"/>
    </location>
</feature>
<dbReference type="STRING" id="1748243.Tel_00415"/>
<dbReference type="Proteomes" id="UP000055136">
    <property type="component" value="Chromosome"/>
</dbReference>
<reference evidence="4" key="1">
    <citation type="submission" date="2015-10" db="EMBL/GenBank/DDBJ databases">
        <title>Description of Candidatus Tenderia electrophaga gen. nov, sp. nov., an Uncultivated Electroautotroph from a Biocathode Enrichment.</title>
        <authorList>
            <person name="Eddie B.J."/>
            <person name="Malanoski A.P."/>
            <person name="Wang Z."/>
            <person name="Hall R.J."/>
            <person name="Oh S.D."/>
            <person name="Heiner C."/>
            <person name="Lin B."/>
            <person name="Strycharz-Glaven S.M."/>
        </authorList>
    </citation>
    <scope>NUCLEOTIDE SEQUENCE [LARGE SCALE GENOMIC DNA]</scope>
    <source>
        <strain evidence="4">NRL1</strain>
    </source>
</reference>
<dbReference type="PROSITE" id="PS50855">
    <property type="entry name" value="COX1"/>
    <property type="match status" value="1"/>
</dbReference>
<feature type="transmembrane region" description="Helical" evidence="2">
    <location>
        <begin position="20"/>
        <end position="42"/>
    </location>
</feature>
<proteinExistence type="predicted"/>
<dbReference type="Gene3D" id="1.20.210.10">
    <property type="entry name" value="Cytochrome c oxidase-like, subunit I domain"/>
    <property type="match status" value="1"/>
</dbReference>
<keyword evidence="5" id="KW-1185">Reference proteome</keyword>
<name>A0A0S2T9D3_9GAMM</name>
<dbReference type="InterPro" id="IPR023616">
    <property type="entry name" value="Cyt_c_oxase-like_su1_dom"/>
</dbReference>
<dbReference type="KEGG" id="tee:Tel_00415"/>
<dbReference type="InterPro" id="IPR000883">
    <property type="entry name" value="Cyt_C_Oxase_1"/>
</dbReference>
<dbReference type="SUPFAM" id="SSF81442">
    <property type="entry name" value="Cytochrome c oxidase subunit I-like"/>
    <property type="match status" value="1"/>
</dbReference>
<evidence type="ECO:0000313" key="5">
    <source>
        <dbReference type="Proteomes" id="UP000055136"/>
    </source>
</evidence>
<feature type="transmembrane region" description="Helical" evidence="2">
    <location>
        <begin position="63"/>
        <end position="83"/>
    </location>
</feature>
<dbReference type="Pfam" id="PF00115">
    <property type="entry name" value="COX1"/>
    <property type="match status" value="1"/>
</dbReference>
<keyword evidence="1" id="KW-0679">Respiratory chain</keyword>
<organism evidence="4 5">
    <name type="scientific">Candidatus Tenderia electrophaga</name>
    <dbReference type="NCBI Taxonomy" id="1748243"/>
    <lineage>
        <taxon>Bacteria</taxon>
        <taxon>Pseudomonadati</taxon>
        <taxon>Pseudomonadota</taxon>
        <taxon>Gammaproteobacteria</taxon>
        <taxon>Candidatus Tenderiales</taxon>
        <taxon>Candidatus Tenderiaceae</taxon>
        <taxon>Candidatus Tenderia</taxon>
    </lineage>
</organism>
<evidence type="ECO:0000256" key="2">
    <source>
        <dbReference type="SAM" id="Phobius"/>
    </source>
</evidence>
<feature type="domain" description="Cytochrome oxidase subunit I profile" evidence="3">
    <location>
        <begin position="1"/>
        <end position="174"/>
    </location>
</feature>
<dbReference type="GO" id="GO:0020037">
    <property type="term" value="F:heme binding"/>
    <property type="evidence" value="ECO:0007669"/>
    <property type="project" value="InterPro"/>
</dbReference>
<evidence type="ECO:0000256" key="1">
    <source>
        <dbReference type="ARBA" id="ARBA00022660"/>
    </source>
</evidence>
<keyword evidence="2" id="KW-0812">Transmembrane</keyword>